<dbReference type="Proteomes" id="UP000289886">
    <property type="component" value="Unassembled WGS sequence"/>
</dbReference>
<protein>
    <submittedName>
        <fullName evidence="10">Protein FAM26F</fullName>
    </submittedName>
</protein>
<keyword evidence="3" id="KW-0813">Transport</keyword>
<comment type="subcellular location">
    <subcellularLocation>
        <location evidence="1">Membrane</location>
        <topology evidence="1">Multi-pass membrane protein</topology>
    </subcellularLocation>
</comment>
<evidence type="ECO:0000256" key="2">
    <source>
        <dbReference type="ARBA" id="ARBA00008497"/>
    </source>
</evidence>
<evidence type="ECO:0000256" key="4">
    <source>
        <dbReference type="ARBA" id="ARBA00022692"/>
    </source>
</evidence>
<keyword evidence="7 9" id="KW-0472">Membrane</keyword>
<dbReference type="Pfam" id="PF14798">
    <property type="entry name" value="Ca_hom_mod"/>
    <property type="match status" value="1"/>
</dbReference>
<evidence type="ECO:0000256" key="3">
    <source>
        <dbReference type="ARBA" id="ARBA00022448"/>
    </source>
</evidence>
<keyword evidence="11" id="KW-1185">Reference proteome</keyword>
<evidence type="ECO:0000256" key="9">
    <source>
        <dbReference type="SAM" id="Phobius"/>
    </source>
</evidence>
<evidence type="ECO:0000256" key="6">
    <source>
        <dbReference type="ARBA" id="ARBA00023065"/>
    </source>
</evidence>
<dbReference type="EMBL" id="SCEB01215296">
    <property type="protein sequence ID" value="RXM30287.1"/>
    <property type="molecule type" value="Genomic_DNA"/>
</dbReference>
<keyword evidence="5 9" id="KW-1133">Transmembrane helix</keyword>
<feature type="transmembrane region" description="Helical" evidence="9">
    <location>
        <begin position="59"/>
        <end position="80"/>
    </location>
</feature>
<evidence type="ECO:0000256" key="1">
    <source>
        <dbReference type="ARBA" id="ARBA00004141"/>
    </source>
</evidence>
<dbReference type="PANTHER" id="PTHR32261:SF4">
    <property type="entry name" value="CALCIUM HOMEOSTASIS MODULATOR PROTEIN 6"/>
    <property type="match status" value="1"/>
</dbReference>
<sequence>MLEIVAVLEQSVVIGLIPTISQCQTQDTGGASAGTLHTVGGEHIFSSVVFRCPCSSWNFLYGCVFLLVPSLVLLLLGYLLSRKTWRLLTGCCMNTSKIFKINNICGTVKVLVQITVNALVAPLTWVAVALLHGSYYECAMTGFNNTAYIHKVCDGKSKCFQDFHKLPCDGKSSLSASDMEDVLLAIRAQSQVLGWMLIASIMAVALAFTCVTRCCSPVSFLQFKFWMSYMHQENELFESLATEHAKNLAQQNVRSFFESTEAPTMETPDNKAWEKISALYKFSTKDYYYSTLHKYVESCGENHKKSRWSGECDLKNPSSELC</sequence>
<dbReference type="PANTHER" id="PTHR32261">
    <property type="entry name" value="CALCIUM HOMEOSTASIS MODULATOR PROTEIN"/>
    <property type="match status" value="1"/>
</dbReference>
<evidence type="ECO:0000256" key="7">
    <source>
        <dbReference type="ARBA" id="ARBA00023136"/>
    </source>
</evidence>
<keyword evidence="8" id="KW-0407">Ion channel</keyword>
<dbReference type="AlphaFoldDB" id="A0A444U534"/>
<evidence type="ECO:0000313" key="10">
    <source>
        <dbReference type="EMBL" id="RXM30287.1"/>
    </source>
</evidence>
<evidence type="ECO:0000256" key="5">
    <source>
        <dbReference type="ARBA" id="ARBA00022989"/>
    </source>
</evidence>
<accession>A0A444U534</accession>
<dbReference type="GO" id="GO:1904669">
    <property type="term" value="P:ATP export"/>
    <property type="evidence" value="ECO:0007669"/>
    <property type="project" value="UniProtKB-ARBA"/>
</dbReference>
<gene>
    <name evidence="10" type="ORF">EOD39_0404</name>
</gene>
<name>A0A444U534_ACIRT</name>
<dbReference type="GO" id="GO:0005886">
    <property type="term" value="C:plasma membrane"/>
    <property type="evidence" value="ECO:0007669"/>
    <property type="project" value="TreeGrafter"/>
</dbReference>
<dbReference type="InterPro" id="IPR029569">
    <property type="entry name" value="CALHM"/>
</dbReference>
<comment type="similarity">
    <text evidence="2">Belongs to the CALHM family.</text>
</comment>
<evidence type="ECO:0000313" key="11">
    <source>
        <dbReference type="Proteomes" id="UP000289886"/>
    </source>
</evidence>
<keyword evidence="4 9" id="KW-0812">Transmembrane</keyword>
<dbReference type="GO" id="GO:0005261">
    <property type="term" value="F:monoatomic cation channel activity"/>
    <property type="evidence" value="ECO:0007669"/>
    <property type="project" value="TreeGrafter"/>
</dbReference>
<evidence type="ECO:0000256" key="8">
    <source>
        <dbReference type="ARBA" id="ARBA00023303"/>
    </source>
</evidence>
<feature type="transmembrane region" description="Helical" evidence="9">
    <location>
        <begin position="192"/>
        <end position="209"/>
    </location>
</feature>
<keyword evidence="6" id="KW-0406">Ion transport</keyword>
<proteinExistence type="inferred from homology"/>
<reference evidence="10 11" key="1">
    <citation type="submission" date="2019-01" db="EMBL/GenBank/DDBJ databases">
        <title>Draft Genome and Complete Hox-Cluster Characterization of the Sterlet Sturgeon (Acipenser ruthenus).</title>
        <authorList>
            <person name="Wei Q."/>
        </authorList>
    </citation>
    <scope>NUCLEOTIDE SEQUENCE [LARGE SCALE GENOMIC DNA]</scope>
    <source>
        <strain evidence="10">WHYD16114868_AA</strain>
        <tissue evidence="10">Blood</tissue>
    </source>
</reference>
<comment type="caution">
    <text evidence="10">The sequence shown here is derived from an EMBL/GenBank/DDBJ whole genome shotgun (WGS) entry which is preliminary data.</text>
</comment>
<organism evidence="10 11">
    <name type="scientific">Acipenser ruthenus</name>
    <name type="common">Sterlet sturgeon</name>
    <dbReference type="NCBI Taxonomy" id="7906"/>
    <lineage>
        <taxon>Eukaryota</taxon>
        <taxon>Metazoa</taxon>
        <taxon>Chordata</taxon>
        <taxon>Craniata</taxon>
        <taxon>Vertebrata</taxon>
        <taxon>Euteleostomi</taxon>
        <taxon>Actinopterygii</taxon>
        <taxon>Chondrostei</taxon>
        <taxon>Acipenseriformes</taxon>
        <taxon>Acipenseridae</taxon>
        <taxon>Acipenser</taxon>
    </lineage>
</organism>